<dbReference type="Proteomes" id="UP000054485">
    <property type="component" value="Unassembled WGS sequence"/>
</dbReference>
<dbReference type="OrthoDB" id="2614223at2759"/>
<organism evidence="2 3">
    <name type="scientific">Suillus luteus UH-Slu-Lm8-n1</name>
    <dbReference type="NCBI Taxonomy" id="930992"/>
    <lineage>
        <taxon>Eukaryota</taxon>
        <taxon>Fungi</taxon>
        <taxon>Dikarya</taxon>
        <taxon>Basidiomycota</taxon>
        <taxon>Agaricomycotina</taxon>
        <taxon>Agaricomycetes</taxon>
        <taxon>Agaricomycetidae</taxon>
        <taxon>Boletales</taxon>
        <taxon>Suillineae</taxon>
        <taxon>Suillaceae</taxon>
        <taxon>Suillus</taxon>
    </lineage>
</organism>
<gene>
    <name evidence="2" type="ORF">CY34DRAFT_797431</name>
</gene>
<evidence type="ECO:0000313" key="3">
    <source>
        <dbReference type="Proteomes" id="UP000054485"/>
    </source>
</evidence>
<name>A0A0D0BHG6_9AGAM</name>
<dbReference type="InParanoid" id="A0A0D0BHG6"/>
<dbReference type="HOGENOM" id="CLU_2122695_0_0_1"/>
<reference evidence="3" key="2">
    <citation type="submission" date="2015-01" db="EMBL/GenBank/DDBJ databases">
        <title>Evolutionary Origins and Diversification of the Mycorrhizal Mutualists.</title>
        <authorList>
            <consortium name="DOE Joint Genome Institute"/>
            <consortium name="Mycorrhizal Genomics Consortium"/>
            <person name="Kohler A."/>
            <person name="Kuo A."/>
            <person name="Nagy L.G."/>
            <person name="Floudas D."/>
            <person name="Copeland A."/>
            <person name="Barry K.W."/>
            <person name="Cichocki N."/>
            <person name="Veneault-Fourrey C."/>
            <person name="LaButti K."/>
            <person name="Lindquist E.A."/>
            <person name="Lipzen A."/>
            <person name="Lundell T."/>
            <person name="Morin E."/>
            <person name="Murat C."/>
            <person name="Riley R."/>
            <person name="Ohm R."/>
            <person name="Sun H."/>
            <person name="Tunlid A."/>
            <person name="Henrissat B."/>
            <person name="Grigoriev I.V."/>
            <person name="Hibbett D.S."/>
            <person name="Martin F."/>
        </authorList>
    </citation>
    <scope>NUCLEOTIDE SEQUENCE [LARGE SCALE GENOMIC DNA]</scope>
    <source>
        <strain evidence="3">UH-Slu-Lm8-n1</strain>
    </source>
</reference>
<protein>
    <submittedName>
        <fullName evidence="2">Uncharacterized protein</fullName>
    </submittedName>
</protein>
<evidence type="ECO:0000313" key="2">
    <source>
        <dbReference type="EMBL" id="KIK49049.1"/>
    </source>
</evidence>
<accession>A0A0D0BHG6</accession>
<dbReference type="AlphaFoldDB" id="A0A0D0BHG6"/>
<evidence type="ECO:0000256" key="1">
    <source>
        <dbReference type="SAM" id="MobiDB-lite"/>
    </source>
</evidence>
<keyword evidence="3" id="KW-1185">Reference proteome</keyword>
<sequence>MPSTFSLETYTAMFSSILTSLSSPLHLPSDPPPYNHTQSPHHDHSPHKNSQCHDLLIPMTPSVLIHIPNPISYNPRGALRKKRKTQSFPMVEIAHHKANACSDAIPSSTHSVQE</sequence>
<feature type="region of interest" description="Disordered" evidence="1">
    <location>
        <begin position="25"/>
        <end position="53"/>
    </location>
</feature>
<reference evidence="2 3" key="1">
    <citation type="submission" date="2014-04" db="EMBL/GenBank/DDBJ databases">
        <authorList>
            <consortium name="DOE Joint Genome Institute"/>
            <person name="Kuo A."/>
            <person name="Ruytinx J."/>
            <person name="Rineau F."/>
            <person name="Colpaert J."/>
            <person name="Kohler A."/>
            <person name="Nagy L.G."/>
            <person name="Floudas D."/>
            <person name="Copeland A."/>
            <person name="Barry K.W."/>
            <person name="Cichocki N."/>
            <person name="Veneault-Fourrey C."/>
            <person name="LaButti K."/>
            <person name="Lindquist E.A."/>
            <person name="Lipzen A."/>
            <person name="Lundell T."/>
            <person name="Morin E."/>
            <person name="Murat C."/>
            <person name="Sun H."/>
            <person name="Tunlid A."/>
            <person name="Henrissat B."/>
            <person name="Grigoriev I.V."/>
            <person name="Hibbett D.S."/>
            <person name="Martin F."/>
            <person name="Nordberg H.P."/>
            <person name="Cantor M.N."/>
            <person name="Hua S.X."/>
        </authorList>
    </citation>
    <scope>NUCLEOTIDE SEQUENCE [LARGE SCALE GENOMIC DNA]</scope>
    <source>
        <strain evidence="2 3">UH-Slu-Lm8-n1</strain>
    </source>
</reference>
<dbReference type="EMBL" id="KN835134">
    <property type="protein sequence ID" value="KIK49049.1"/>
    <property type="molecule type" value="Genomic_DNA"/>
</dbReference>
<proteinExistence type="predicted"/>